<keyword evidence="6" id="KW-1185">Reference proteome</keyword>
<proteinExistence type="inferred from homology"/>
<dbReference type="EMBL" id="JBHTIU010000012">
    <property type="protein sequence ID" value="MFD0868380.1"/>
    <property type="molecule type" value="Genomic_DNA"/>
</dbReference>
<dbReference type="InterPro" id="IPR020471">
    <property type="entry name" value="AKR"/>
</dbReference>
<evidence type="ECO:0000313" key="6">
    <source>
        <dbReference type="Proteomes" id="UP001597120"/>
    </source>
</evidence>
<dbReference type="Proteomes" id="UP001597120">
    <property type="component" value="Unassembled WGS sequence"/>
</dbReference>
<protein>
    <submittedName>
        <fullName evidence="5">Aldo/keto reductase family protein</fullName>
    </submittedName>
</protein>
<dbReference type="InterPro" id="IPR036812">
    <property type="entry name" value="NAD(P)_OxRdtase_dom_sf"/>
</dbReference>
<organism evidence="5 6">
    <name type="scientific">Paenibacillus residui</name>
    <dbReference type="NCBI Taxonomy" id="629724"/>
    <lineage>
        <taxon>Bacteria</taxon>
        <taxon>Bacillati</taxon>
        <taxon>Bacillota</taxon>
        <taxon>Bacilli</taxon>
        <taxon>Bacillales</taxon>
        <taxon>Paenibacillaceae</taxon>
        <taxon>Paenibacillus</taxon>
    </lineage>
</organism>
<dbReference type="SUPFAM" id="SSF51430">
    <property type="entry name" value="NAD(P)-linked oxidoreductase"/>
    <property type="match status" value="1"/>
</dbReference>
<feature type="domain" description="NADP-dependent oxidoreductase" evidence="4">
    <location>
        <begin position="15"/>
        <end position="316"/>
    </location>
</feature>
<accession>A0ABW3D4N0</accession>
<gene>
    <name evidence="5" type="ORF">ACFQ03_04410</name>
</gene>
<evidence type="ECO:0000259" key="4">
    <source>
        <dbReference type="Pfam" id="PF00248"/>
    </source>
</evidence>
<dbReference type="InterPro" id="IPR005399">
    <property type="entry name" value="K_chnl_volt-dep_bsu_KCNAB-rel"/>
</dbReference>
<comment type="caution">
    <text evidence="5">The sequence shown here is derived from an EMBL/GenBank/DDBJ whole genome shotgun (WGS) entry which is preliminary data.</text>
</comment>
<keyword evidence="3" id="KW-0560">Oxidoreductase</keyword>
<evidence type="ECO:0000256" key="2">
    <source>
        <dbReference type="ARBA" id="ARBA00022857"/>
    </source>
</evidence>
<dbReference type="PANTHER" id="PTHR43150:SF2">
    <property type="entry name" value="HYPERKINETIC, ISOFORM M"/>
    <property type="match status" value="1"/>
</dbReference>
<dbReference type="InterPro" id="IPR023210">
    <property type="entry name" value="NADP_OxRdtase_dom"/>
</dbReference>
<evidence type="ECO:0000313" key="5">
    <source>
        <dbReference type="EMBL" id="MFD0868380.1"/>
    </source>
</evidence>
<reference evidence="6" key="1">
    <citation type="journal article" date="2019" name="Int. J. Syst. Evol. Microbiol.">
        <title>The Global Catalogue of Microorganisms (GCM) 10K type strain sequencing project: providing services to taxonomists for standard genome sequencing and annotation.</title>
        <authorList>
            <consortium name="The Broad Institute Genomics Platform"/>
            <consortium name="The Broad Institute Genome Sequencing Center for Infectious Disease"/>
            <person name="Wu L."/>
            <person name="Ma J."/>
        </authorList>
    </citation>
    <scope>NUCLEOTIDE SEQUENCE [LARGE SCALE GENOMIC DNA]</scope>
    <source>
        <strain evidence="6">CCUG 57263</strain>
    </source>
</reference>
<dbReference type="CDD" id="cd19074">
    <property type="entry name" value="Aldo_ket_red_shaker-like"/>
    <property type="match status" value="1"/>
</dbReference>
<evidence type="ECO:0000256" key="1">
    <source>
        <dbReference type="ARBA" id="ARBA00006515"/>
    </source>
</evidence>
<name>A0ABW3D4N0_9BACL</name>
<sequence length="318" mass="35187">MNYRQLGASGLRVSEISLGSWLTYGEGGYVDSARAHETIDKAYELGINFFDTANIYMRGEAEKVVGQALGKYARESYVIATKVWGRMGEGPNDRGLSRKHIMEQCEASLKRLNLDYIDLYYCHHFDPDTPMEETLRAMDDLVTQGKVFYIGVSNWTAAQIAEAVHLADRKLLNRIVASQPVYNMFNRAIEQELIPACTRFGIGQVVYSPLAQGVLAGKYKNATDVPPGSRATHSSGKQTIQRYLHDDNLLKVARIREIADELGLTLSQLAIAWILRQSNVSSALIGASRVQQVEENAAASGVSLPSDALEQIESILNN</sequence>
<dbReference type="Pfam" id="PF00248">
    <property type="entry name" value="Aldo_ket_red"/>
    <property type="match status" value="1"/>
</dbReference>
<dbReference type="PANTHER" id="PTHR43150">
    <property type="entry name" value="HYPERKINETIC, ISOFORM M"/>
    <property type="match status" value="1"/>
</dbReference>
<evidence type="ECO:0000256" key="3">
    <source>
        <dbReference type="ARBA" id="ARBA00023002"/>
    </source>
</evidence>
<dbReference type="Gene3D" id="3.20.20.100">
    <property type="entry name" value="NADP-dependent oxidoreductase domain"/>
    <property type="match status" value="1"/>
</dbReference>
<keyword evidence="2" id="KW-0521">NADP</keyword>
<dbReference type="RefSeq" id="WP_379286320.1">
    <property type="nucleotide sequence ID" value="NZ_JBHTIU010000012.1"/>
</dbReference>
<comment type="similarity">
    <text evidence="1">Belongs to the shaker potassium channel beta subunit family.</text>
</comment>
<dbReference type="PRINTS" id="PR00069">
    <property type="entry name" value="ALDKETRDTASE"/>
</dbReference>